<name>A0AA86PJX8_9EUKA</name>
<keyword evidence="3" id="KW-1185">Reference proteome</keyword>
<organism evidence="1">
    <name type="scientific">Hexamita inflata</name>
    <dbReference type="NCBI Taxonomy" id="28002"/>
    <lineage>
        <taxon>Eukaryota</taxon>
        <taxon>Metamonada</taxon>
        <taxon>Diplomonadida</taxon>
        <taxon>Hexamitidae</taxon>
        <taxon>Hexamitinae</taxon>
        <taxon>Hexamita</taxon>
    </lineage>
</organism>
<sequence>MTTITESILQPFPDEATQKLMIQYDLPQEFYDNYKICRNQPLQKVRSNDIIPETHQVRLIGVWDIDEDKKADVIFFNNDKLVKWFLNAEKKEAFIYNLQTITQFYETEVLQLYYKTGHESGQAIYESAGIYHSRSLRYAVCKRQDIYNNIIKYGLEHYQNVSDTELIENQQELLQLFLKMALHLALLREELREQNEFKEADYYTKKDPFVQFIKILIEKAKLQK</sequence>
<dbReference type="EMBL" id="CAXDID020000070">
    <property type="protein sequence ID" value="CAL6014051.1"/>
    <property type="molecule type" value="Genomic_DNA"/>
</dbReference>
<comment type="caution">
    <text evidence="1">The sequence shown here is derived from an EMBL/GenBank/DDBJ whole genome shotgun (WGS) entry which is preliminary data.</text>
</comment>
<reference evidence="1" key="1">
    <citation type="submission" date="2023-06" db="EMBL/GenBank/DDBJ databases">
        <authorList>
            <person name="Kurt Z."/>
        </authorList>
    </citation>
    <scope>NUCLEOTIDE SEQUENCE</scope>
</reference>
<proteinExistence type="predicted"/>
<dbReference type="Proteomes" id="UP001642409">
    <property type="component" value="Unassembled WGS sequence"/>
</dbReference>
<protein>
    <submittedName>
        <fullName evidence="2">Hypothetical_protein</fullName>
    </submittedName>
</protein>
<evidence type="ECO:0000313" key="3">
    <source>
        <dbReference type="Proteomes" id="UP001642409"/>
    </source>
</evidence>
<evidence type="ECO:0000313" key="2">
    <source>
        <dbReference type="EMBL" id="CAL6014051.1"/>
    </source>
</evidence>
<dbReference type="EMBL" id="CATOUU010000656">
    <property type="protein sequence ID" value="CAI9938568.1"/>
    <property type="molecule type" value="Genomic_DNA"/>
</dbReference>
<reference evidence="2 3" key="2">
    <citation type="submission" date="2024-07" db="EMBL/GenBank/DDBJ databases">
        <authorList>
            <person name="Akdeniz Z."/>
        </authorList>
    </citation>
    <scope>NUCLEOTIDE SEQUENCE [LARGE SCALE GENOMIC DNA]</scope>
</reference>
<accession>A0AA86PJX8</accession>
<dbReference type="AlphaFoldDB" id="A0AA86PJX8"/>
<gene>
    <name evidence="2" type="ORF">HINF_LOCUS24081</name>
    <name evidence="1" type="ORF">HINF_LOCUS26213</name>
</gene>
<evidence type="ECO:0000313" key="1">
    <source>
        <dbReference type="EMBL" id="CAI9938568.1"/>
    </source>
</evidence>